<feature type="compositionally biased region" description="Gly residues" evidence="11">
    <location>
        <begin position="500"/>
        <end position="512"/>
    </location>
</feature>
<evidence type="ECO:0000256" key="5">
    <source>
        <dbReference type="ARBA" id="ARBA00023034"/>
    </source>
</evidence>
<feature type="compositionally biased region" description="Basic and acidic residues" evidence="11">
    <location>
        <begin position="211"/>
        <end position="222"/>
    </location>
</feature>
<evidence type="ECO:0000256" key="2">
    <source>
        <dbReference type="ARBA" id="ARBA00020370"/>
    </source>
</evidence>
<evidence type="ECO:0000256" key="7">
    <source>
        <dbReference type="ARBA" id="ARBA00023136"/>
    </source>
</evidence>
<organism evidence="13 14">
    <name type="scientific">Champsocephalus gunnari</name>
    <name type="common">Mackerel icefish</name>
    <dbReference type="NCBI Taxonomy" id="52237"/>
    <lineage>
        <taxon>Eukaryota</taxon>
        <taxon>Metazoa</taxon>
        <taxon>Chordata</taxon>
        <taxon>Craniata</taxon>
        <taxon>Vertebrata</taxon>
        <taxon>Euteleostomi</taxon>
        <taxon>Actinopterygii</taxon>
        <taxon>Neopterygii</taxon>
        <taxon>Teleostei</taxon>
        <taxon>Neoteleostei</taxon>
        <taxon>Acanthomorphata</taxon>
        <taxon>Eupercaria</taxon>
        <taxon>Perciformes</taxon>
        <taxon>Notothenioidei</taxon>
        <taxon>Channichthyidae</taxon>
        <taxon>Champsocephalus</taxon>
    </lineage>
</organism>
<feature type="transmembrane region" description="Helical" evidence="12">
    <location>
        <begin position="723"/>
        <end position="743"/>
    </location>
</feature>
<dbReference type="PANTHER" id="PTHR13815">
    <property type="entry name" value="GOLGIN-84"/>
    <property type="match status" value="1"/>
</dbReference>
<feature type="compositionally biased region" description="Basic and acidic residues" evidence="11">
    <location>
        <begin position="146"/>
        <end position="157"/>
    </location>
</feature>
<evidence type="ECO:0000256" key="10">
    <source>
        <dbReference type="SAM" id="Coils"/>
    </source>
</evidence>
<proteinExistence type="predicted"/>
<name>A0AAN8D703_CHAGU</name>
<keyword evidence="3 12" id="KW-0812">Transmembrane</keyword>
<comment type="subcellular location">
    <subcellularLocation>
        <location evidence="1">Golgi apparatus membrane</location>
        <topology evidence="1">Single-pass type IV membrane protein</topology>
    </subcellularLocation>
</comment>
<evidence type="ECO:0000313" key="13">
    <source>
        <dbReference type="EMBL" id="KAK5917307.1"/>
    </source>
</evidence>
<dbReference type="EMBL" id="JAURVH010001526">
    <property type="protein sequence ID" value="KAK5917307.1"/>
    <property type="molecule type" value="Genomic_DNA"/>
</dbReference>
<evidence type="ECO:0000256" key="8">
    <source>
        <dbReference type="ARBA" id="ARBA00024833"/>
    </source>
</evidence>
<keyword evidence="7 12" id="KW-0472">Membrane</keyword>
<dbReference type="GO" id="GO:0031985">
    <property type="term" value="C:Golgi cisterna"/>
    <property type="evidence" value="ECO:0007669"/>
    <property type="project" value="TreeGrafter"/>
</dbReference>
<feature type="region of interest" description="Disordered" evidence="11">
    <location>
        <begin position="93"/>
        <end position="263"/>
    </location>
</feature>
<evidence type="ECO:0000256" key="6">
    <source>
        <dbReference type="ARBA" id="ARBA00023054"/>
    </source>
</evidence>
<dbReference type="Pfam" id="PF09787">
    <property type="entry name" value="Golgin_A5"/>
    <property type="match status" value="2"/>
</dbReference>
<evidence type="ECO:0000313" key="14">
    <source>
        <dbReference type="Proteomes" id="UP001331515"/>
    </source>
</evidence>
<keyword evidence="6 10" id="KW-0175">Coiled coil</keyword>
<feature type="compositionally biased region" description="Pro residues" evidence="11">
    <location>
        <begin position="168"/>
        <end position="177"/>
    </location>
</feature>
<sequence length="755" mass="82008">MSWFADFAGKAEDFLNKVDQGAATALTINQEKASSFSSYEEESPVKPEFNPAAFKTHAPAAHHAYPSTEDSHSFVSAAAANIKRSGSTLLGAANTSSVLSGSGSSASASASASTKTSSGFVRRKKSEQDVDDDMLFDFLNSSDPPESGRRDSRRELVKVVVPVTEPQSPTPPPPPSSSAPFSLPSAPSTPPSTRGVSRASSMSSLSAHSIKTSDEGSAKELSQDTPESSDSGLAVPQESIRQDPPLPPLPPAAAPPTEEPQSHILSSLRLENQLLRSEVSSLNQEMVSVIQRAKDLQDELNHARLRADRRNSEQSQSDRMLRDLRSKVDDLTESLSAKDAQLAVLKVRLDEADQMLKSRSAALEEALKERSRIALDHSEGSSVHSQALETIQERLRDAELSARREQDSYRQMQGEFAGRLSKVESERQTLAETVTAAERRAAEERLRVEDMQTQLKSNKSAAEGAKTELQDYKHKAARILQSKEKLISSLKEGSGLDSLDGGGGGGGSGAGGPEAREGDAERGHPEASGAAAHAADRDPGSGEPGGDGGGRSRAKREAEAEAERYKQELQYLEEEQHRAKATLQSRIKDREDDIQRLRNQLTNKALSSSSQTELENRLHQLTETLIQKQTMLEALGTEKSALVFQMERLETQLKSREGGHSGGASINMSNLEGPAARQRNAPVLFSDQESPGVYGKVRKAASSIDRFSIRLGIFLRRYPMARVFVILYIALLHLWVMVVLLTYTPEMHHGHPDGR</sequence>
<feature type="compositionally biased region" description="Pro residues" evidence="11">
    <location>
        <begin position="244"/>
        <end position="258"/>
    </location>
</feature>
<keyword evidence="5" id="KW-0333">Golgi apparatus</keyword>
<dbReference type="AlphaFoldDB" id="A0AAN8D703"/>
<dbReference type="GO" id="GO:0000139">
    <property type="term" value="C:Golgi membrane"/>
    <property type="evidence" value="ECO:0007669"/>
    <property type="project" value="UniProtKB-SubCell"/>
</dbReference>
<evidence type="ECO:0000256" key="3">
    <source>
        <dbReference type="ARBA" id="ARBA00022692"/>
    </source>
</evidence>
<reference evidence="13 14" key="1">
    <citation type="journal article" date="2023" name="Mol. Biol. Evol.">
        <title>Genomics of Secondarily Temperate Adaptation in the Only Non-Antarctic Icefish.</title>
        <authorList>
            <person name="Rivera-Colon A.G."/>
            <person name="Rayamajhi N."/>
            <person name="Minhas B.F."/>
            <person name="Madrigal G."/>
            <person name="Bilyk K.T."/>
            <person name="Yoon V."/>
            <person name="Hune M."/>
            <person name="Gregory S."/>
            <person name="Cheng C.H.C."/>
            <person name="Catchen J.M."/>
        </authorList>
    </citation>
    <scope>NUCLEOTIDE SEQUENCE [LARGE SCALE GENOMIC DNA]</scope>
    <source>
        <tissue evidence="13">White muscle</tissue>
    </source>
</reference>
<feature type="coiled-coil region" evidence="10">
    <location>
        <begin position="265"/>
        <end position="454"/>
    </location>
</feature>
<protein>
    <recommendedName>
        <fullName evidence="2">Golgin subfamily A member 5</fullName>
    </recommendedName>
    <alternativeName>
        <fullName evidence="9">Golgin-84</fullName>
    </alternativeName>
</protein>
<feature type="region of interest" description="Disordered" evidence="11">
    <location>
        <begin position="32"/>
        <end position="73"/>
    </location>
</feature>
<comment type="caution">
    <text evidence="13">The sequence shown here is derived from an EMBL/GenBank/DDBJ whole genome shotgun (WGS) entry which is preliminary data.</text>
</comment>
<evidence type="ECO:0000256" key="1">
    <source>
        <dbReference type="ARBA" id="ARBA00004409"/>
    </source>
</evidence>
<feature type="region of interest" description="Disordered" evidence="11">
    <location>
        <begin position="492"/>
        <end position="563"/>
    </location>
</feature>
<feature type="compositionally biased region" description="Basic and acidic residues" evidence="11">
    <location>
        <begin position="514"/>
        <end position="525"/>
    </location>
</feature>
<dbReference type="PANTHER" id="PTHR13815:SF7">
    <property type="entry name" value="GOLGIN SUBFAMILY A MEMBER 5"/>
    <property type="match status" value="1"/>
</dbReference>
<feature type="compositionally biased region" description="Gly residues" evidence="11">
    <location>
        <begin position="542"/>
        <end position="551"/>
    </location>
</feature>
<feature type="compositionally biased region" description="Low complexity" evidence="11">
    <location>
        <begin position="95"/>
        <end position="119"/>
    </location>
</feature>
<keyword evidence="14" id="KW-1185">Reference proteome</keyword>
<accession>A0AAN8D703</accession>
<evidence type="ECO:0000256" key="11">
    <source>
        <dbReference type="SAM" id="MobiDB-lite"/>
    </source>
</evidence>
<evidence type="ECO:0000256" key="4">
    <source>
        <dbReference type="ARBA" id="ARBA00022989"/>
    </source>
</evidence>
<evidence type="ECO:0000256" key="12">
    <source>
        <dbReference type="SAM" id="Phobius"/>
    </source>
</evidence>
<feature type="compositionally biased region" description="Low complexity" evidence="11">
    <location>
        <begin position="178"/>
        <end position="209"/>
    </location>
</feature>
<comment type="function">
    <text evidence="8">Involved in maintaining Golgi structure. Stimulates the formation of Golgi stacks and ribbons. Involved in intra-Golgi retrograde transport.</text>
</comment>
<keyword evidence="4 12" id="KW-1133">Transmembrane helix</keyword>
<dbReference type="GO" id="GO:0007030">
    <property type="term" value="P:Golgi organization"/>
    <property type="evidence" value="ECO:0007669"/>
    <property type="project" value="InterPro"/>
</dbReference>
<dbReference type="Proteomes" id="UP001331515">
    <property type="component" value="Unassembled WGS sequence"/>
</dbReference>
<gene>
    <name evidence="13" type="ORF">CgunFtcFv8_012209</name>
</gene>
<dbReference type="GO" id="GO:0000301">
    <property type="term" value="P:retrograde transport, vesicle recycling within Golgi"/>
    <property type="evidence" value="ECO:0007669"/>
    <property type="project" value="TreeGrafter"/>
</dbReference>
<dbReference type="InterPro" id="IPR019177">
    <property type="entry name" value="Golgin_subfamily_A_member_5"/>
</dbReference>
<evidence type="ECO:0000256" key="9">
    <source>
        <dbReference type="ARBA" id="ARBA00032404"/>
    </source>
</evidence>